<evidence type="ECO:0000313" key="3">
    <source>
        <dbReference type="Proteomes" id="UP000008370"/>
    </source>
</evidence>
<name>K5V6A2_PHACS</name>
<keyword evidence="3" id="KW-1185">Reference proteome</keyword>
<dbReference type="Proteomes" id="UP000008370">
    <property type="component" value="Unassembled WGS sequence"/>
</dbReference>
<dbReference type="Gene3D" id="2.170.150.40">
    <property type="entry name" value="Domain of unknown function (DUF427)"/>
    <property type="match status" value="2"/>
</dbReference>
<dbReference type="HOGENOM" id="CLU_059611_0_0_1"/>
<dbReference type="KEGG" id="pco:PHACADRAFT_139966"/>
<proteinExistence type="predicted"/>
<sequence>MSMSHSLFKLPHVESAPSRVRVLFGGQYIVDTYNAKLVWVSSYYPTYFFEAKDLPEKYLARSLNSTDDSKYEVYDVVIGSNRALGAATKYVEGELQGLISILFGAMDAWLEEDQQVFVHPKDPYKRVDVLQSSRHVRVEFNGQVLADTRRPKFLLETGLRRRTYIPKPDCNMQFWVESQHTTECPYKGVANYYAIRLPNGTEEPNSVWWYRNANPECLQIEGLVAFYDEKFDVYIDGELQKR</sequence>
<dbReference type="PANTHER" id="PTHR34310">
    <property type="entry name" value="DUF427 DOMAIN PROTEIN (AFU_ORTHOLOGUE AFUA_3G02220)"/>
    <property type="match status" value="1"/>
</dbReference>
<dbReference type="Pfam" id="PF04248">
    <property type="entry name" value="NTP_transf_9"/>
    <property type="match status" value="1"/>
</dbReference>
<dbReference type="InParanoid" id="K5V6A2"/>
<dbReference type="InterPro" id="IPR007361">
    <property type="entry name" value="DUF427"/>
</dbReference>
<evidence type="ECO:0000259" key="1">
    <source>
        <dbReference type="Pfam" id="PF04248"/>
    </source>
</evidence>
<protein>
    <recommendedName>
        <fullName evidence="1">DUF427 domain-containing protein</fullName>
    </recommendedName>
</protein>
<organism evidence="2 3">
    <name type="scientific">Phanerochaete carnosa (strain HHB-10118-sp)</name>
    <name type="common">White-rot fungus</name>
    <name type="synonym">Peniophora carnosa</name>
    <dbReference type="NCBI Taxonomy" id="650164"/>
    <lineage>
        <taxon>Eukaryota</taxon>
        <taxon>Fungi</taxon>
        <taxon>Dikarya</taxon>
        <taxon>Basidiomycota</taxon>
        <taxon>Agaricomycotina</taxon>
        <taxon>Agaricomycetes</taxon>
        <taxon>Polyporales</taxon>
        <taxon>Phanerochaetaceae</taxon>
        <taxon>Phanerochaete</taxon>
    </lineage>
</organism>
<evidence type="ECO:0000313" key="2">
    <source>
        <dbReference type="EMBL" id="EKM58231.1"/>
    </source>
</evidence>
<dbReference type="InterPro" id="IPR038694">
    <property type="entry name" value="DUF427_sf"/>
</dbReference>
<gene>
    <name evidence="2" type="ORF">PHACADRAFT_139966</name>
</gene>
<dbReference type="EMBL" id="JH930470">
    <property type="protein sequence ID" value="EKM58231.1"/>
    <property type="molecule type" value="Genomic_DNA"/>
</dbReference>
<accession>K5V6A2</accession>
<dbReference type="OrthoDB" id="18996at2759"/>
<dbReference type="PANTHER" id="PTHR34310:SF9">
    <property type="entry name" value="BLR5716 PROTEIN"/>
    <property type="match status" value="1"/>
</dbReference>
<dbReference type="GeneID" id="18908478"/>
<dbReference type="AlphaFoldDB" id="K5V6A2"/>
<feature type="domain" description="DUF427" evidence="1">
    <location>
        <begin position="136"/>
        <end position="229"/>
    </location>
</feature>
<dbReference type="RefSeq" id="XP_007393554.1">
    <property type="nucleotide sequence ID" value="XM_007393492.1"/>
</dbReference>
<dbReference type="STRING" id="650164.K5V6A2"/>
<reference evidence="2 3" key="1">
    <citation type="journal article" date="2012" name="BMC Genomics">
        <title>Comparative genomics of the white-rot fungi, Phanerochaete carnosa and P. chrysosporium, to elucidate the genetic basis of the distinct wood types they colonize.</title>
        <authorList>
            <person name="Suzuki H."/>
            <person name="MacDonald J."/>
            <person name="Syed K."/>
            <person name="Salamov A."/>
            <person name="Hori C."/>
            <person name="Aerts A."/>
            <person name="Henrissat B."/>
            <person name="Wiebenga A."/>
            <person name="vanKuyk P.A."/>
            <person name="Barry K."/>
            <person name="Lindquist E."/>
            <person name="LaButti K."/>
            <person name="Lapidus A."/>
            <person name="Lucas S."/>
            <person name="Coutinho P."/>
            <person name="Gong Y."/>
            <person name="Samejima M."/>
            <person name="Mahadevan R."/>
            <person name="Abou-Zaid M."/>
            <person name="de Vries R.P."/>
            <person name="Igarashi K."/>
            <person name="Yadav J.S."/>
            <person name="Grigoriev I.V."/>
            <person name="Master E.R."/>
        </authorList>
    </citation>
    <scope>NUCLEOTIDE SEQUENCE [LARGE SCALE GENOMIC DNA]</scope>
    <source>
        <strain evidence="2 3">HHB-10118-sp</strain>
    </source>
</reference>